<dbReference type="AlphaFoldDB" id="A0A1T4RK99"/>
<evidence type="ECO:0000313" key="8">
    <source>
        <dbReference type="Proteomes" id="UP000190449"/>
    </source>
</evidence>
<dbReference type="RefSeq" id="WP_078777412.1">
    <property type="nucleotide sequence ID" value="NZ_FUWU01000077.1"/>
</dbReference>
<accession>A0A1T4RK99</accession>
<comment type="subcellular location">
    <subcellularLocation>
        <location evidence="1">Membrane</location>
        <topology evidence="1">Multi-pass membrane protein</topology>
    </subcellularLocation>
</comment>
<keyword evidence="2 5" id="KW-0812">Transmembrane</keyword>
<feature type="domain" description="TM2" evidence="6">
    <location>
        <begin position="66"/>
        <end position="115"/>
    </location>
</feature>
<proteinExistence type="predicted"/>
<dbReference type="InterPro" id="IPR007829">
    <property type="entry name" value="TM2"/>
</dbReference>
<dbReference type="Proteomes" id="UP000190449">
    <property type="component" value="Unassembled WGS sequence"/>
</dbReference>
<feature type="transmembrane region" description="Helical" evidence="5">
    <location>
        <begin position="94"/>
        <end position="112"/>
    </location>
</feature>
<gene>
    <name evidence="7" type="ORF">SAMN02745108_02751</name>
</gene>
<evidence type="ECO:0000256" key="1">
    <source>
        <dbReference type="ARBA" id="ARBA00004141"/>
    </source>
</evidence>
<evidence type="ECO:0000259" key="6">
    <source>
        <dbReference type="Pfam" id="PF05154"/>
    </source>
</evidence>
<name>A0A1T4RK99_9BACT</name>
<sequence>MSKVIRIKNEVVTVGNDDGSFLEVPLSELNFKPVIGEIIEVFTSDDKTVIYRNGKSPALPPKGRPVNQLAYCLFAFFLGGFDVHKFYAGKIGQGIVYLLFCWTLIPAIIALVEGIIGITKKADAEGNIYFT</sequence>
<evidence type="ECO:0000256" key="5">
    <source>
        <dbReference type="SAM" id="Phobius"/>
    </source>
</evidence>
<dbReference type="STRING" id="28122.SAMN02745108_02751"/>
<dbReference type="Pfam" id="PF05154">
    <property type="entry name" value="TM2"/>
    <property type="match status" value="1"/>
</dbReference>
<dbReference type="GO" id="GO:0016020">
    <property type="term" value="C:membrane"/>
    <property type="evidence" value="ECO:0007669"/>
    <property type="project" value="UniProtKB-SubCell"/>
</dbReference>
<organism evidence="7 8">
    <name type="scientific">Fibrobacter intestinalis</name>
    <dbReference type="NCBI Taxonomy" id="28122"/>
    <lineage>
        <taxon>Bacteria</taxon>
        <taxon>Pseudomonadati</taxon>
        <taxon>Fibrobacterota</taxon>
        <taxon>Fibrobacteria</taxon>
        <taxon>Fibrobacterales</taxon>
        <taxon>Fibrobacteraceae</taxon>
        <taxon>Fibrobacter</taxon>
    </lineage>
</organism>
<protein>
    <submittedName>
        <fullName evidence="7">TM2 domain-containing protein</fullName>
    </submittedName>
</protein>
<keyword evidence="4 5" id="KW-0472">Membrane</keyword>
<evidence type="ECO:0000256" key="4">
    <source>
        <dbReference type="ARBA" id="ARBA00023136"/>
    </source>
</evidence>
<dbReference type="EMBL" id="FUWU01000077">
    <property type="protein sequence ID" value="SKA16196.1"/>
    <property type="molecule type" value="Genomic_DNA"/>
</dbReference>
<reference evidence="7 8" key="1">
    <citation type="submission" date="2017-02" db="EMBL/GenBank/DDBJ databases">
        <authorList>
            <person name="Peterson S.W."/>
        </authorList>
    </citation>
    <scope>NUCLEOTIDE SEQUENCE [LARGE SCALE GENOMIC DNA]</scope>
    <source>
        <strain evidence="7 8">ATCC 43854</strain>
    </source>
</reference>
<keyword evidence="3 5" id="KW-1133">Transmembrane helix</keyword>
<evidence type="ECO:0000256" key="2">
    <source>
        <dbReference type="ARBA" id="ARBA00022692"/>
    </source>
</evidence>
<evidence type="ECO:0000313" key="7">
    <source>
        <dbReference type="EMBL" id="SKA16196.1"/>
    </source>
</evidence>
<evidence type="ECO:0000256" key="3">
    <source>
        <dbReference type="ARBA" id="ARBA00022989"/>
    </source>
</evidence>